<dbReference type="InterPro" id="IPR021760">
    <property type="entry name" value="RepC_C"/>
</dbReference>
<dbReference type="NCBIfam" id="NF040974">
    <property type="entry name" value="RepABC_RepC"/>
    <property type="match status" value="1"/>
</dbReference>
<dbReference type="Pfam" id="PF03428">
    <property type="entry name" value="RP-C"/>
    <property type="match status" value="1"/>
</dbReference>
<proteinExistence type="predicted"/>
<keyword evidence="4" id="KW-1185">Reference proteome</keyword>
<dbReference type="SUPFAM" id="SSF46785">
    <property type="entry name" value="Winged helix' DNA-binding domain"/>
    <property type="match status" value="1"/>
</dbReference>
<dbReference type="InterPro" id="IPR036390">
    <property type="entry name" value="WH_DNA-bd_sf"/>
</dbReference>
<dbReference type="InterPro" id="IPR036388">
    <property type="entry name" value="WH-like_DNA-bd_sf"/>
</dbReference>
<evidence type="ECO:0000313" key="3">
    <source>
        <dbReference type="EMBL" id="MCX2721475.1"/>
    </source>
</evidence>
<dbReference type="RefSeq" id="WP_265961173.1">
    <property type="nucleotide sequence ID" value="NZ_JAPEVI010000002.1"/>
</dbReference>
<dbReference type="EMBL" id="JAPEVI010000002">
    <property type="protein sequence ID" value="MCX2721475.1"/>
    <property type="molecule type" value="Genomic_DNA"/>
</dbReference>
<evidence type="ECO:0000259" key="1">
    <source>
        <dbReference type="Pfam" id="PF03428"/>
    </source>
</evidence>
<feature type="domain" description="Plasmid replication protein C N-terminal" evidence="1">
    <location>
        <begin position="39"/>
        <end position="209"/>
    </location>
</feature>
<dbReference type="Gene3D" id="1.10.10.10">
    <property type="entry name" value="Winged helix-like DNA-binding domain superfamily/Winged helix DNA-binding domain"/>
    <property type="match status" value="1"/>
</dbReference>
<evidence type="ECO:0000259" key="2">
    <source>
        <dbReference type="Pfam" id="PF11800"/>
    </source>
</evidence>
<dbReference type="Pfam" id="PF11800">
    <property type="entry name" value="RP-C_C"/>
    <property type="match status" value="1"/>
</dbReference>
<feature type="domain" description="Plasmid replication protein C C-terminal" evidence="2">
    <location>
        <begin position="353"/>
        <end position="450"/>
    </location>
</feature>
<dbReference type="InterPro" id="IPR005090">
    <property type="entry name" value="RepC_N"/>
</dbReference>
<accession>A0ABT3QX79</accession>
<name>A0ABT3QX79_9HYPH</name>
<organism evidence="3 4">
    <name type="scientific">Roseibium salinum</name>
    <dbReference type="NCBI Taxonomy" id="1604349"/>
    <lineage>
        <taxon>Bacteria</taxon>
        <taxon>Pseudomonadati</taxon>
        <taxon>Pseudomonadota</taxon>
        <taxon>Alphaproteobacteria</taxon>
        <taxon>Hyphomicrobiales</taxon>
        <taxon>Stappiaceae</taxon>
        <taxon>Roseibium</taxon>
    </lineage>
</organism>
<comment type="caution">
    <text evidence="3">The sequence shown here is derived from an EMBL/GenBank/DDBJ whole genome shotgun (WGS) entry which is preliminary data.</text>
</comment>
<evidence type="ECO:0000313" key="4">
    <source>
        <dbReference type="Proteomes" id="UP001300261"/>
    </source>
</evidence>
<reference evidence="3 4" key="1">
    <citation type="journal article" date="2016" name="Int. J. Syst. Evol. Microbiol.">
        <title>Labrenzia salina sp. nov., isolated from the rhizosphere of the halophyte Arthrocnemum macrostachyum.</title>
        <authorList>
            <person name="Camacho M."/>
            <person name="Redondo-Gomez S."/>
            <person name="Rodriguez-Llorente I."/>
            <person name="Rohde M."/>
            <person name="Sproer C."/>
            <person name="Schumann P."/>
            <person name="Klenk H.P."/>
            <person name="Montero-Calasanz M.D.C."/>
        </authorList>
    </citation>
    <scope>NUCLEOTIDE SEQUENCE [LARGE SCALE GENOMIC DNA]</scope>
    <source>
        <strain evidence="3 4">DSM 29163</strain>
    </source>
</reference>
<protein>
    <submittedName>
        <fullName evidence="3">Plasmid replication protein RepC</fullName>
    </submittedName>
</protein>
<gene>
    <name evidence="3" type="primary">repC</name>
    <name evidence="3" type="ORF">ON753_03505</name>
</gene>
<dbReference type="InterPro" id="IPR047611">
    <property type="entry name" value="RepABC_RepC"/>
</dbReference>
<sequence>MDFRRIPPVGPPEIYSAAPCSGRRTEVFMPTVSNVSSFRKVTPGMLASQRLAMSNDIPDHGKSEVAIALKRAAQPMGLTSTAYHVLDILLGLSKPEDWKGTNRPVVAISNEKLASYVGRSERTVIRAIKQLVEARILAYRDSSTGRRWVHRNDTGDITYAYGLDFTPARVRYREIKRLADEWQAELNAEREARRAVTKLSRAIIDIIEATTDLDLSDFHDRMMSIMACGKGAQEKMVLLQDLYDLLIEALTEGQKQAHNVDNYQYTTGEHDTNVTQLFNTNSQDSCLNNRTSAHADEINTQPDDAYGAEIAPEREQAAGQCGKISRNTGRKGQREADFTRSAALDAVSISLLESACTTVQSDFGLSLKSWAELLSAAEVIRLGIGLSQSAYSEACGRLGRQAAAAILAVVAEKALRDPERISSPGGYFRACCDRAAEGKLALARSLFGLAAG</sequence>
<dbReference type="Proteomes" id="UP001300261">
    <property type="component" value="Unassembled WGS sequence"/>
</dbReference>